<gene>
    <name evidence="4" type="ORF">H4Q31_21160</name>
</gene>
<dbReference type="Pfam" id="PF13407">
    <property type="entry name" value="Peripla_BP_4"/>
    <property type="match status" value="1"/>
</dbReference>
<dbReference type="GO" id="GO:0030288">
    <property type="term" value="C:outer membrane-bounded periplasmic space"/>
    <property type="evidence" value="ECO:0007669"/>
    <property type="project" value="TreeGrafter"/>
</dbReference>
<name>A0A841TLJ3_9BACL</name>
<comment type="subcellular location">
    <subcellularLocation>
        <location evidence="1">Cell envelope</location>
    </subcellularLocation>
</comment>
<dbReference type="GO" id="GO:0030246">
    <property type="term" value="F:carbohydrate binding"/>
    <property type="evidence" value="ECO:0007669"/>
    <property type="project" value="TreeGrafter"/>
</dbReference>
<dbReference type="SUPFAM" id="SSF53822">
    <property type="entry name" value="Periplasmic binding protein-like I"/>
    <property type="match status" value="1"/>
</dbReference>
<dbReference type="InterPro" id="IPR028082">
    <property type="entry name" value="Peripla_BP_I"/>
</dbReference>
<protein>
    <submittedName>
        <fullName evidence="4">Substrate-binding domain-containing protein</fullName>
    </submittedName>
</protein>
<dbReference type="Gene3D" id="3.40.50.2300">
    <property type="match status" value="2"/>
</dbReference>
<keyword evidence="5" id="KW-1185">Reference proteome</keyword>
<sequence>MSRNLWYRRGLPVLMLMAALALMLALGGCSRQVEIQQASGSQKQIVLIVKSKNGDYWNTLAMGAEAAAKEFGVKLTFDGPESEDEVRGQQELVRQYLAYGMDALILSANDYDQLAPYVDAASRKGVPVIGVDSEVNSDSVSSLIGIDNYEAGREAAGKMKELAGDRGRFIILTSYQGVRNVLQRERGIRDEWSGTPEMEVAETVYCGSDIETCSDRTREALSGSEPVDGLITLSAAASVGAAKEIQRQGLSGEVKLVAFENSQEELEWLQEGVIQATLVQNPFAMGYLSVKTALSAMEGEKVEKRIVTETKIIDSESMFWSDNQKLLFPFVQ</sequence>
<dbReference type="PANTHER" id="PTHR30036">
    <property type="entry name" value="D-XYLOSE-BINDING PERIPLASMIC PROTEIN"/>
    <property type="match status" value="1"/>
</dbReference>
<evidence type="ECO:0000313" key="4">
    <source>
        <dbReference type="EMBL" id="MBB6679797.1"/>
    </source>
</evidence>
<evidence type="ECO:0000313" key="5">
    <source>
        <dbReference type="Proteomes" id="UP000574133"/>
    </source>
</evidence>
<dbReference type="RefSeq" id="WP_185181053.1">
    <property type="nucleotide sequence ID" value="NZ_CBCSEP010000001.1"/>
</dbReference>
<reference evidence="4 5" key="1">
    <citation type="submission" date="2020-08" db="EMBL/GenBank/DDBJ databases">
        <title>Cohnella phylogeny.</title>
        <authorList>
            <person name="Dunlap C."/>
        </authorList>
    </citation>
    <scope>NUCLEOTIDE SEQUENCE [LARGE SCALE GENOMIC DNA]</scope>
    <source>
        <strain evidence="4 5">DSM 103658</strain>
    </source>
</reference>
<accession>A0A841TLJ3</accession>
<feature type="domain" description="Periplasmic binding protein" evidence="3">
    <location>
        <begin position="45"/>
        <end position="301"/>
    </location>
</feature>
<comment type="similarity">
    <text evidence="2">Belongs to the bacterial solute-binding protein 2 family.</text>
</comment>
<proteinExistence type="inferred from homology"/>
<dbReference type="PANTHER" id="PTHR30036:SF7">
    <property type="entry name" value="ABC TRANSPORTER PERIPLASMIC-BINDING PROTEIN YPHF"/>
    <property type="match status" value="1"/>
</dbReference>
<dbReference type="EMBL" id="JACJVN010000111">
    <property type="protein sequence ID" value="MBB6679797.1"/>
    <property type="molecule type" value="Genomic_DNA"/>
</dbReference>
<dbReference type="AlphaFoldDB" id="A0A841TLJ3"/>
<comment type="caution">
    <text evidence="4">The sequence shown here is derived from an EMBL/GenBank/DDBJ whole genome shotgun (WGS) entry which is preliminary data.</text>
</comment>
<dbReference type="InterPro" id="IPR025997">
    <property type="entry name" value="SBP_2_dom"/>
</dbReference>
<dbReference type="InterPro" id="IPR050555">
    <property type="entry name" value="Bact_Solute-Bind_Prot2"/>
</dbReference>
<dbReference type="Proteomes" id="UP000574133">
    <property type="component" value="Unassembled WGS sequence"/>
</dbReference>
<evidence type="ECO:0000259" key="3">
    <source>
        <dbReference type="Pfam" id="PF13407"/>
    </source>
</evidence>
<dbReference type="PROSITE" id="PS51257">
    <property type="entry name" value="PROKAR_LIPOPROTEIN"/>
    <property type="match status" value="1"/>
</dbReference>
<evidence type="ECO:0000256" key="1">
    <source>
        <dbReference type="ARBA" id="ARBA00004196"/>
    </source>
</evidence>
<evidence type="ECO:0000256" key="2">
    <source>
        <dbReference type="ARBA" id="ARBA00007639"/>
    </source>
</evidence>
<organism evidence="4 5">
    <name type="scientific">Cohnella lubricantis</name>
    <dbReference type="NCBI Taxonomy" id="2163172"/>
    <lineage>
        <taxon>Bacteria</taxon>
        <taxon>Bacillati</taxon>
        <taxon>Bacillota</taxon>
        <taxon>Bacilli</taxon>
        <taxon>Bacillales</taxon>
        <taxon>Paenibacillaceae</taxon>
        <taxon>Cohnella</taxon>
    </lineage>
</organism>